<evidence type="ECO:0000256" key="1">
    <source>
        <dbReference type="ARBA" id="ARBA00008950"/>
    </source>
</evidence>
<gene>
    <name evidence="3" type="ORF">INF26_04575</name>
</gene>
<organism evidence="3 4">
    <name type="scientific">Thermophilibacter gallinarum</name>
    <dbReference type="NCBI Taxonomy" id="2779357"/>
    <lineage>
        <taxon>Bacteria</taxon>
        <taxon>Bacillati</taxon>
        <taxon>Actinomycetota</taxon>
        <taxon>Coriobacteriia</taxon>
        <taxon>Coriobacteriales</taxon>
        <taxon>Atopobiaceae</taxon>
        <taxon>Thermophilibacter</taxon>
    </lineage>
</organism>
<dbReference type="Pfam" id="PF12850">
    <property type="entry name" value="Metallophos_2"/>
    <property type="match status" value="1"/>
</dbReference>
<reference evidence="3 4" key="1">
    <citation type="submission" date="2020-10" db="EMBL/GenBank/DDBJ databases">
        <title>ChiBAC.</title>
        <authorList>
            <person name="Zenner C."/>
            <person name="Hitch T.C.A."/>
            <person name="Clavel T."/>
        </authorList>
    </citation>
    <scope>NUCLEOTIDE SEQUENCE [LARGE SCALE GENOMIC DNA]</scope>
    <source>
        <strain evidence="3 4">DSM 107455</strain>
    </source>
</reference>
<evidence type="ECO:0000313" key="3">
    <source>
        <dbReference type="EMBL" id="MBE5024124.1"/>
    </source>
</evidence>
<evidence type="ECO:0000259" key="2">
    <source>
        <dbReference type="Pfam" id="PF12850"/>
    </source>
</evidence>
<evidence type="ECO:0000313" key="4">
    <source>
        <dbReference type="Proteomes" id="UP001194273"/>
    </source>
</evidence>
<keyword evidence="4" id="KW-1185">Reference proteome</keyword>
<dbReference type="InterPro" id="IPR029052">
    <property type="entry name" value="Metallo-depent_PP-like"/>
</dbReference>
<dbReference type="EMBL" id="JADCJZ010000002">
    <property type="protein sequence ID" value="MBE5024124.1"/>
    <property type="molecule type" value="Genomic_DNA"/>
</dbReference>
<dbReference type="SUPFAM" id="SSF56300">
    <property type="entry name" value="Metallo-dependent phosphatases"/>
    <property type="match status" value="1"/>
</dbReference>
<name>A0ABR9QT13_9ACTN</name>
<dbReference type="PANTHER" id="PTHR12905:SF0">
    <property type="entry name" value="CALCINEURIN-LIKE PHOSPHOESTERASE DOMAIN-CONTAINING PROTEIN"/>
    <property type="match status" value="1"/>
</dbReference>
<comment type="caution">
    <text evidence="3">The sequence shown here is derived from an EMBL/GenBank/DDBJ whole genome shotgun (WGS) entry which is preliminary data.</text>
</comment>
<dbReference type="PANTHER" id="PTHR12905">
    <property type="entry name" value="METALLOPHOSPHOESTERASE"/>
    <property type="match status" value="1"/>
</dbReference>
<dbReference type="Proteomes" id="UP001194273">
    <property type="component" value="Unassembled WGS sequence"/>
</dbReference>
<proteinExistence type="inferred from homology"/>
<dbReference type="InterPro" id="IPR051693">
    <property type="entry name" value="UPF0046_metallophosphoest"/>
</dbReference>
<sequence length="213" mass="23780">MRILAISDTEEGWLYDRWDASRVAGVDLIVSCGDLPARYLEHIVTLANVPLLYVWGNHDTAYERHAPEGCTCVDGRILDFRGLRVMGLGGSIRYNDQVHGFTEAEMARRAARLALLASASGGVDLVVTHAPVRGYGDLDDLPHRGFEALGRLLERTRPRYLLHGHVHMEYGRIERVREHPCGTTIVNACGSYVLEIPDDALEEHRGLFHPESV</sequence>
<feature type="domain" description="Calcineurin-like phosphoesterase" evidence="2">
    <location>
        <begin position="1"/>
        <end position="187"/>
    </location>
</feature>
<comment type="similarity">
    <text evidence="1">Belongs to the metallophosphoesterase superfamily. YfcE family.</text>
</comment>
<protein>
    <submittedName>
        <fullName evidence="3">Metallophosphoesterase family protein</fullName>
    </submittedName>
</protein>
<dbReference type="RefSeq" id="WP_193529551.1">
    <property type="nucleotide sequence ID" value="NZ_JADCJZ010000002.1"/>
</dbReference>
<dbReference type="Gene3D" id="3.60.21.10">
    <property type="match status" value="1"/>
</dbReference>
<dbReference type="InterPro" id="IPR024654">
    <property type="entry name" value="Calcineurin-like_PHP_lpxH"/>
</dbReference>
<accession>A0ABR9QT13</accession>